<dbReference type="GeneTree" id="ENSGT00940000175043"/>
<accession>A0A096LZW4</accession>
<evidence type="ECO:0000313" key="16">
    <source>
        <dbReference type="Proteomes" id="UP000028760"/>
    </source>
</evidence>
<evidence type="ECO:0000256" key="6">
    <source>
        <dbReference type="ARBA" id="ARBA00022618"/>
    </source>
</evidence>
<evidence type="ECO:0000256" key="5">
    <source>
        <dbReference type="ARBA" id="ARBA00022490"/>
    </source>
</evidence>
<reference evidence="15" key="3">
    <citation type="submission" date="2025-09" db="UniProtKB">
        <authorList>
            <consortium name="Ensembl"/>
        </authorList>
    </citation>
    <scope>IDENTIFICATION</scope>
</reference>
<evidence type="ECO:0000313" key="15">
    <source>
        <dbReference type="Ensembl" id="ENSPFOP00000024705.1"/>
    </source>
</evidence>
<evidence type="ECO:0000256" key="8">
    <source>
        <dbReference type="ARBA" id="ARBA00022776"/>
    </source>
</evidence>
<dbReference type="GO" id="GO:0051301">
    <property type="term" value="P:cell division"/>
    <property type="evidence" value="ECO:0007669"/>
    <property type="project" value="UniProtKB-KW"/>
</dbReference>
<evidence type="ECO:0000256" key="11">
    <source>
        <dbReference type="ARBA" id="ARBA00023306"/>
    </source>
</evidence>
<keyword evidence="5" id="KW-0963">Cytoplasm</keyword>
<evidence type="ECO:0000256" key="9">
    <source>
        <dbReference type="ARBA" id="ARBA00022838"/>
    </source>
</evidence>
<dbReference type="EMBL" id="AYCK01025572">
    <property type="status" value="NOT_ANNOTATED_CDS"/>
    <property type="molecule type" value="Genomic_DNA"/>
</dbReference>
<dbReference type="Ensembl" id="ENSPFOT00000026431.1">
    <property type="protein sequence ID" value="ENSPFOP00000024705.1"/>
    <property type="gene ID" value="ENSPFOG00000004580.2"/>
</dbReference>
<dbReference type="InterPro" id="IPR042091">
    <property type="entry name" value="Ska2_N"/>
</dbReference>
<keyword evidence="4" id="KW-0158">Chromosome</keyword>
<evidence type="ECO:0000256" key="1">
    <source>
        <dbReference type="ARBA" id="ARBA00004186"/>
    </source>
</evidence>
<evidence type="ECO:0000256" key="7">
    <source>
        <dbReference type="ARBA" id="ARBA00022701"/>
    </source>
</evidence>
<keyword evidence="7" id="KW-0493">Microtubule</keyword>
<comment type="similarity">
    <text evidence="3">Belongs to the SKA2 family.</text>
</comment>
<keyword evidence="9" id="KW-0995">Kinetochore</keyword>
<dbReference type="PANTHER" id="PTHR32017">
    <property type="entry name" value="SPINDLE AND KINETOCHORE-ASSOCIATED PROTEIN 2"/>
    <property type="match status" value="1"/>
</dbReference>
<evidence type="ECO:0000256" key="4">
    <source>
        <dbReference type="ARBA" id="ARBA00022454"/>
    </source>
</evidence>
<dbReference type="GO" id="GO:0008017">
    <property type="term" value="F:microtubule binding"/>
    <property type="evidence" value="ECO:0007669"/>
    <property type="project" value="InterPro"/>
</dbReference>
<evidence type="ECO:0000256" key="3">
    <source>
        <dbReference type="ARBA" id="ARBA00010684"/>
    </source>
</evidence>
<dbReference type="Proteomes" id="UP000028760">
    <property type="component" value="Unassembled WGS sequence"/>
</dbReference>
<dbReference type="EMBL" id="AYCK01025567">
    <property type="status" value="NOT_ANNOTATED_CDS"/>
    <property type="molecule type" value="Genomic_DNA"/>
</dbReference>
<proteinExistence type="inferred from homology"/>
<evidence type="ECO:0000256" key="2">
    <source>
        <dbReference type="ARBA" id="ARBA00004629"/>
    </source>
</evidence>
<dbReference type="Pfam" id="PF16740">
    <property type="entry name" value="SKA2"/>
    <property type="match status" value="1"/>
</dbReference>
<dbReference type="PANTHER" id="PTHR32017:SF3">
    <property type="entry name" value="SPINDLE AND KINETOCHORE-ASSOCIATED PROTEIN 2"/>
    <property type="match status" value="1"/>
</dbReference>
<keyword evidence="8" id="KW-0498">Mitosis</keyword>
<keyword evidence="6" id="KW-0132">Cell division</keyword>
<dbReference type="EMBL" id="AYCK01025569">
    <property type="status" value="NOT_ANNOTATED_CDS"/>
    <property type="molecule type" value="Genomic_DNA"/>
</dbReference>
<dbReference type="EMBL" id="AYCK01025570">
    <property type="status" value="NOT_ANNOTATED_CDS"/>
    <property type="molecule type" value="Genomic_DNA"/>
</dbReference>
<dbReference type="GO" id="GO:0007059">
    <property type="term" value="P:chromosome segregation"/>
    <property type="evidence" value="ECO:0007669"/>
    <property type="project" value="InterPro"/>
</dbReference>
<keyword evidence="11" id="KW-0131">Cell cycle</keyword>
<dbReference type="GO" id="GO:0000940">
    <property type="term" value="C:outer kinetochore"/>
    <property type="evidence" value="ECO:0007669"/>
    <property type="project" value="InterPro"/>
</dbReference>
<dbReference type="EMBL" id="AYCK01025568">
    <property type="status" value="NOT_ANNOTATED_CDS"/>
    <property type="molecule type" value="Genomic_DNA"/>
</dbReference>
<keyword evidence="10" id="KW-0206">Cytoskeleton</keyword>
<reference evidence="16" key="1">
    <citation type="submission" date="2013-10" db="EMBL/GenBank/DDBJ databases">
        <authorList>
            <person name="Schartl M."/>
            <person name="Warren W."/>
        </authorList>
    </citation>
    <scope>NUCLEOTIDE SEQUENCE [LARGE SCALE GENOMIC DNA]</scope>
    <source>
        <strain evidence="16">female</strain>
    </source>
</reference>
<evidence type="ECO:0000256" key="13">
    <source>
        <dbReference type="ARBA" id="ARBA00029651"/>
    </source>
</evidence>
<protein>
    <recommendedName>
        <fullName evidence="13">Protein FAM33A</fullName>
    </recommendedName>
</protein>
<dbReference type="GO" id="GO:0005876">
    <property type="term" value="C:spindle microtubule"/>
    <property type="evidence" value="ECO:0007669"/>
    <property type="project" value="InterPro"/>
</dbReference>
<sequence>WTATVPRPPGLGSFCGETLKGTCLNNKLVIVKKTPQLHFGVFHLFREKPFFVFVSFQFLKSEADLEYIERRLKLDFINGASARGSFAKENVAGILENLKSIKAKHSLLRCQVSQITDAQKGSMELIRNRLSTAMELIKHCQQASHLEVESLAESEQESAMFLDSTITSITAEVRFLTKARHKILVNFGA</sequence>
<keyword evidence="16" id="KW-1185">Reference proteome</keyword>
<evidence type="ECO:0000259" key="14">
    <source>
        <dbReference type="Pfam" id="PF16740"/>
    </source>
</evidence>
<dbReference type="Gene3D" id="6.10.250.1380">
    <property type="match status" value="1"/>
</dbReference>
<reference evidence="15" key="2">
    <citation type="submission" date="2025-08" db="UniProtKB">
        <authorList>
            <consortium name="Ensembl"/>
        </authorList>
    </citation>
    <scope>IDENTIFICATION</scope>
</reference>
<keyword evidence="12" id="KW-0137">Centromere</keyword>
<organism evidence="15 16">
    <name type="scientific">Poecilia formosa</name>
    <name type="common">Amazon molly</name>
    <name type="synonym">Limia formosa</name>
    <dbReference type="NCBI Taxonomy" id="48698"/>
    <lineage>
        <taxon>Eukaryota</taxon>
        <taxon>Metazoa</taxon>
        <taxon>Chordata</taxon>
        <taxon>Craniata</taxon>
        <taxon>Vertebrata</taxon>
        <taxon>Euteleostomi</taxon>
        <taxon>Actinopterygii</taxon>
        <taxon>Neopterygii</taxon>
        <taxon>Teleostei</taxon>
        <taxon>Neoteleostei</taxon>
        <taxon>Acanthomorphata</taxon>
        <taxon>Ovalentaria</taxon>
        <taxon>Atherinomorphae</taxon>
        <taxon>Cyprinodontiformes</taxon>
        <taxon>Poeciliidae</taxon>
        <taxon>Poeciliinae</taxon>
        <taxon>Poecilia</taxon>
    </lineage>
</organism>
<feature type="domain" description="Ska2 N-terminal" evidence="14">
    <location>
        <begin position="57"/>
        <end position="159"/>
    </location>
</feature>
<dbReference type="GO" id="GO:0000278">
    <property type="term" value="P:mitotic cell cycle"/>
    <property type="evidence" value="ECO:0007669"/>
    <property type="project" value="TreeGrafter"/>
</dbReference>
<dbReference type="AlphaFoldDB" id="A0A096LZW4"/>
<evidence type="ECO:0000256" key="10">
    <source>
        <dbReference type="ARBA" id="ARBA00023212"/>
    </source>
</evidence>
<comment type="subcellular location">
    <subcellularLocation>
        <location evidence="2">Chromosome</location>
        <location evidence="2">Centromere</location>
        <location evidence="2">Kinetochore</location>
    </subcellularLocation>
    <subcellularLocation>
        <location evidence="1">Cytoplasm</location>
        <location evidence="1">Cytoskeleton</location>
        <location evidence="1">Spindle</location>
    </subcellularLocation>
</comment>
<dbReference type="STRING" id="48698.ENSPFOP00000024705"/>
<dbReference type="InterPro" id="IPR026762">
    <property type="entry name" value="Ska2"/>
</dbReference>
<dbReference type="EMBL" id="AYCK01025571">
    <property type="status" value="NOT_ANNOTATED_CDS"/>
    <property type="molecule type" value="Genomic_DNA"/>
</dbReference>
<evidence type="ECO:0000256" key="12">
    <source>
        <dbReference type="ARBA" id="ARBA00023328"/>
    </source>
</evidence>
<name>A0A096LZW4_POEFO</name>